<evidence type="ECO:0000313" key="1">
    <source>
        <dbReference type="EMBL" id="MFC0409475.1"/>
    </source>
</evidence>
<protein>
    <submittedName>
        <fullName evidence="1">Cellulose biosynthesis protein BcsQ</fullName>
    </submittedName>
</protein>
<organism evidence="1 2">
    <name type="scientific">Roseomonas elaeocarpi</name>
    <dbReference type="NCBI Taxonomy" id="907779"/>
    <lineage>
        <taxon>Bacteria</taxon>
        <taxon>Pseudomonadati</taxon>
        <taxon>Pseudomonadota</taxon>
        <taxon>Alphaproteobacteria</taxon>
        <taxon>Acetobacterales</taxon>
        <taxon>Roseomonadaceae</taxon>
        <taxon>Roseomonas</taxon>
    </lineage>
</organism>
<dbReference type="SUPFAM" id="SSF52540">
    <property type="entry name" value="P-loop containing nucleoside triphosphate hydrolases"/>
    <property type="match status" value="1"/>
</dbReference>
<name>A0ABV6JVI5_9PROT</name>
<dbReference type="InterPro" id="IPR050678">
    <property type="entry name" value="DNA_Partitioning_ATPase"/>
</dbReference>
<dbReference type="InterPro" id="IPR027417">
    <property type="entry name" value="P-loop_NTPase"/>
</dbReference>
<dbReference type="Proteomes" id="UP001589865">
    <property type="component" value="Unassembled WGS sequence"/>
</dbReference>
<dbReference type="Pfam" id="PF06564">
    <property type="entry name" value="CBP_BcsQ"/>
    <property type="match status" value="1"/>
</dbReference>
<dbReference type="NCBIfam" id="TIGR03371">
    <property type="entry name" value="cellulose_yhjQ"/>
    <property type="match status" value="1"/>
</dbReference>
<proteinExistence type="predicted"/>
<dbReference type="CDD" id="cd02042">
    <property type="entry name" value="ParAB_family"/>
    <property type="match status" value="1"/>
</dbReference>
<dbReference type="InterPro" id="IPR017746">
    <property type="entry name" value="Cellulose_synthase_operon_BcsQ"/>
</dbReference>
<dbReference type="PANTHER" id="PTHR13696:SF52">
    <property type="entry name" value="PARA FAMILY PROTEIN CT_582"/>
    <property type="match status" value="1"/>
</dbReference>
<accession>A0ABV6JVI5</accession>
<dbReference type="EMBL" id="JBHLUN010000009">
    <property type="protein sequence ID" value="MFC0409475.1"/>
    <property type="molecule type" value="Genomic_DNA"/>
</dbReference>
<dbReference type="Gene3D" id="3.40.50.300">
    <property type="entry name" value="P-loop containing nucleotide triphosphate hydrolases"/>
    <property type="match status" value="1"/>
</dbReference>
<reference evidence="1 2" key="1">
    <citation type="submission" date="2024-09" db="EMBL/GenBank/DDBJ databases">
        <authorList>
            <person name="Sun Q."/>
            <person name="Mori K."/>
        </authorList>
    </citation>
    <scope>NUCLEOTIDE SEQUENCE [LARGE SCALE GENOMIC DNA]</scope>
    <source>
        <strain evidence="1 2">TBRC 5777</strain>
    </source>
</reference>
<comment type="caution">
    <text evidence="1">The sequence shown here is derived from an EMBL/GenBank/DDBJ whole genome shotgun (WGS) entry which is preliminary data.</text>
</comment>
<sequence length="263" mass="28016">MPLICFASPKGGVGKTTLSANIAHELQRNGRRVLAIDFDPQNALRLHFGMSMRDGAGWSNGMPAQVDWQSALRSTSSGVTLLPYGSLDLHAALTLDAAVARQPDLIRGPMQALLSDPDLTIVADLPPGPSATLALLAPMATVLLCVLKAEVISAALLPEIESGRFLGQAVGSEITRRLRVVINEVDMASRPSRAAAEAVARHAGWRLLGAVTRDEALMEALACQKLLLETTTRSQAADDIREVTQALSELLPQTRPASFQAWG</sequence>
<dbReference type="PANTHER" id="PTHR13696">
    <property type="entry name" value="P-LOOP CONTAINING NUCLEOSIDE TRIPHOSPHATE HYDROLASE"/>
    <property type="match status" value="1"/>
</dbReference>
<dbReference type="RefSeq" id="WP_377045216.1">
    <property type="nucleotide sequence ID" value="NZ_JBHLUN010000009.1"/>
</dbReference>
<evidence type="ECO:0000313" key="2">
    <source>
        <dbReference type="Proteomes" id="UP001589865"/>
    </source>
</evidence>
<keyword evidence="2" id="KW-1185">Reference proteome</keyword>
<gene>
    <name evidence="1" type="primary">bcsQ</name>
    <name evidence="1" type="ORF">ACFFGY_14570</name>
</gene>